<feature type="compositionally biased region" description="Low complexity" evidence="1">
    <location>
        <begin position="28"/>
        <end position="41"/>
    </location>
</feature>
<accession>A0ABT7UXK4</accession>
<dbReference type="InterPro" id="IPR011990">
    <property type="entry name" value="TPR-like_helical_dom_sf"/>
</dbReference>
<evidence type="ECO:0000256" key="2">
    <source>
        <dbReference type="SAM" id="SignalP"/>
    </source>
</evidence>
<feature type="region of interest" description="Disordered" evidence="1">
    <location>
        <begin position="28"/>
        <end position="51"/>
    </location>
</feature>
<dbReference type="EMBL" id="JAUDDW010000013">
    <property type="protein sequence ID" value="MDM8266441.1"/>
    <property type="molecule type" value="Genomic_DNA"/>
</dbReference>
<dbReference type="Gene3D" id="1.25.40.10">
    <property type="entry name" value="Tetratricopeptide repeat domain"/>
    <property type="match status" value="1"/>
</dbReference>
<keyword evidence="4" id="KW-1185">Reference proteome</keyword>
<feature type="chain" id="PRO_5046665708" description="Lipoprotein" evidence="2">
    <location>
        <begin position="23"/>
        <end position="241"/>
    </location>
</feature>
<sequence length="241" mass="25507">MNKVVKKTIVGTAALTVSLLLAACGQQSTASSPSSSSSSKVRSSENESTQAYRSANRLIRNHDYQGAADKLSAVSNRSGQADKLNTDLQNYMSAKSAYDNGNYDQAAGNLKNLKSTSPAMRDAYADLQNKITSAKKNVASSSSATSTSRSSATSTVAKNSSSQSSTAANAKVDSQTSDQVVTQFANKMGFVGNKGYEIIPTAKNGSVYRFEVRQNNQDNTVASMIGIYQYNSQTGAVTKLQ</sequence>
<comment type="caution">
    <text evidence="3">The sequence shown here is derived from an EMBL/GenBank/DDBJ whole genome shotgun (WGS) entry which is preliminary data.</text>
</comment>
<dbReference type="RefSeq" id="WP_289586059.1">
    <property type="nucleotide sequence ID" value="NZ_JAUDDW010000013.1"/>
</dbReference>
<proteinExistence type="predicted"/>
<protein>
    <recommendedName>
        <fullName evidence="5">Lipoprotein</fullName>
    </recommendedName>
</protein>
<dbReference type="Proteomes" id="UP001529343">
    <property type="component" value="Unassembled WGS sequence"/>
</dbReference>
<evidence type="ECO:0000313" key="3">
    <source>
        <dbReference type="EMBL" id="MDM8266441.1"/>
    </source>
</evidence>
<reference evidence="4" key="1">
    <citation type="submission" date="2023-06" db="EMBL/GenBank/DDBJ databases">
        <title>Identification and characterization of horizontal gene transfer across gut microbiota members of farm animals based on homology search.</title>
        <authorList>
            <person name="Zeman M."/>
            <person name="Kubasova T."/>
            <person name="Jahodarova E."/>
            <person name="Nykrynova M."/>
            <person name="Rychlik I."/>
        </authorList>
    </citation>
    <scope>NUCLEOTIDE SEQUENCE [LARGE SCALE GENOMIC DNA]</scope>
    <source>
        <strain evidence="4">161_Gplus</strain>
    </source>
</reference>
<evidence type="ECO:0008006" key="5">
    <source>
        <dbReference type="Google" id="ProtNLM"/>
    </source>
</evidence>
<keyword evidence="2" id="KW-0732">Signal</keyword>
<dbReference type="PROSITE" id="PS51257">
    <property type="entry name" value="PROKAR_LIPOPROTEIN"/>
    <property type="match status" value="1"/>
</dbReference>
<evidence type="ECO:0000256" key="1">
    <source>
        <dbReference type="SAM" id="MobiDB-lite"/>
    </source>
</evidence>
<feature type="region of interest" description="Disordered" evidence="1">
    <location>
        <begin position="134"/>
        <end position="176"/>
    </location>
</feature>
<name>A0ABT7UXK4_9LACO</name>
<feature type="compositionally biased region" description="Low complexity" evidence="1">
    <location>
        <begin position="134"/>
        <end position="171"/>
    </location>
</feature>
<feature type="signal peptide" evidence="2">
    <location>
        <begin position="1"/>
        <end position="22"/>
    </location>
</feature>
<organism evidence="3 4">
    <name type="scientific">Limosilactobacillus pontis</name>
    <dbReference type="NCBI Taxonomy" id="35787"/>
    <lineage>
        <taxon>Bacteria</taxon>
        <taxon>Bacillati</taxon>
        <taxon>Bacillota</taxon>
        <taxon>Bacilli</taxon>
        <taxon>Lactobacillales</taxon>
        <taxon>Lactobacillaceae</taxon>
        <taxon>Limosilactobacillus</taxon>
    </lineage>
</organism>
<evidence type="ECO:0000313" key="4">
    <source>
        <dbReference type="Proteomes" id="UP001529343"/>
    </source>
</evidence>
<gene>
    <name evidence="3" type="ORF">QUW44_04590</name>
</gene>